<keyword evidence="2 7" id="KW-0813">Transport</keyword>
<keyword evidence="4 7" id="KW-0812">Transmembrane</keyword>
<organism evidence="9 10">
    <name type="scientific">Microbacterium awajiense</name>
    <dbReference type="NCBI Taxonomy" id="415214"/>
    <lineage>
        <taxon>Bacteria</taxon>
        <taxon>Bacillati</taxon>
        <taxon>Actinomycetota</taxon>
        <taxon>Actinomycetes</taxon>
        <taxon>Micrococcales</taxon>
        <taxon>Microbacteriaceae</taxon>
        <taxon>Microbacterium</taxon>
    </lineage>
</organism>
<dbReference type="Gene3D" id="1.10.3720.10">
    <property type="entry name" value="MetI-like"/>
    <property type="match status" value="1"/>
</dbReference>
<evidence type="ECO:0000256" key="7">
    <source>
        <dbReference type="RuleBase" id="RU363032"/>
    </source>
</evidence>
<feature type="domain" description="ABC transmembrane type-1" evidence="8">
    <location>
        <begin position="98"/>
        <end position="306"/>
    </location>
</feature>
<keyword evidence="10" id="KW-1185">Reference proteome</keyword>
<evidence type="ECO:0000313" key="10">
    <source>
        <dbReference type="Proteomes" id="UP001501697"/>
    </source>
</evidence>
<feature type="transmembrane region" description="Helical" evidence="7">
    <location>
        <begin position="256"/>
        <end position="275"/>
    </location>
</feature>
<protein>
    <submittedName>
        <fullName evidence="9">ABC transporter permease</fullName>
    </submittedName>
</protein>
<dbReference type="EMBL" id="BAAAYU010000005">
    <property type="protein sequence ID" value="GAA3641156.1"/>
    <property type="molecule type" value="Genomic_DNA"/>
</dbReference>
<accession>A0ABP7AWC5</accession>
<evidence type="ECO:0000259" key="8">
    <source>
        <dbReference type="PROSITE" id="PS50928"/>
    </source>
</evidence>
<evidence type="ECO:0000256" key="6">
    <source>
        <dbReference type="ARBA" id="ARBA00023136"/>
    </source>
</evidence>
<feature type="transmembrane region" description="Helical" evidence="7">
    <location>
        <begin position="12"/>
        <end position="32"/>
    </location>
</feature>
<keyword evidence="3" id="KW-1003">Cell membrane</keyword>
<dbReference type="SUPFAM" id="SSF161098">
    <property type="entry name" value="MetI-like"/>
    <property type="match status" value="1"/>
</dbReference>
<dbReference type="PROSITE" id="PS50928">
    <property type="entry name" value="ABC_TM1"/>
    <property type="match status" value="1"/>
</dbReference>
<feature type="transmembrane region" description="Helical" evidence="7">
    <location>
        <begin position="287"/>
        <end position="309"/>
    </location>
</feature>
<dbReference type="InterPro" id="IPR035906">
    <property type="entry name" value="MetI-like_sf"/>
</dbReference>
<proteinExistence type="inferred from homology"/>
<dbReference type="Proteomes" id="UP001501697">
    <property type="component" value="Unassembled WGS sequence"/>
</dbReference>
<dbReference type="Pfam" id="PF00528">
    <property type="entry name" value="BPD_transp_1"/>
    <property type="match status" value="1"/>
</dbReference>
<evidence type="ECO:0000256" key="4">
    <source>
        <dbReference type="ARBA" id="ARBA00022692"/>
    </source>
</evidence>
<dbReference type="PANTHER" id="PTHR43163">
    <property type="entry name" value="DIPEPTIDE TRANSPORT SYSTEM PERMEASE PROTEIN DPPB-RELATED"/>
    <property type="match status" value="1"/>
</dbReference>
<dbReference type="Pfam" id="PF19300">
    <property type="entry name" value="BPD_transp_1_N"/>
    <property type="match status" value="1"/>
</dbReference>
<comment type="similarity">
    <text evidence="7">Belongs to the binding-protein-dependent transport system permease family.</text>
</comment>
<gene>
    <name evidence="9" type="ORF">GCM10022200_26130</name>
</gene>
<name>A0ABP7AWC5_9MICO</name>
<dbReference type="InterPro" id="IPR045621">
    <property type="entry name" value="BPD_transp_1_N"/>
</dbReference>
<dbReference type="InterPro" id="IPR000515">
    <property type="entry name" value="MetI-like"/>
</dbReference>
<evidence type="ECO:0000256" key="3">
    <source>
        <dbReference type="ARBA" id="ARBA00022475"/>
    </source>
</evidence>
<feature type="transmembrane region" description="Helical" evidence="7">
    <location>
        <begin position="179"/>
        <end position="199"/>
    </location>
</feature>
<evidence type="ECO:0000313" key="9">
    <source>
        <dbReference type="EMBL" id="GAA3641156.1"/>
    </source>
</evidence>
<sequence length="316" mass="34074">MTLMLLFLIRRAVSGIAVLFVVSTLAFFMLYFSSQNVARNILGEVATEEQVQQKTVELGLDQPLVDRYFDWLSAALTGDFGTSWFTSQPVLDSILLRLPVTLSLVVLTTIVTAIVAVLVGVTAAVRRGAIDRSLQGVAIAGDAVPQFVMAVALVTVFAIQLGWFPAIGYEPIADGIGPWIYSLTLPVIALAISAIASTAQQIRSSMISMLSMDWVRTLRSRGLSRNEILYRHVLRAAAPAGLTILSLHFINMLSGAVVIEQIFALPGVGFLALQASIIGDMPLLMGVLVYVVLVVIIVNLLVDLLVGWLNPKARVA</sequence>
<evidence type="ECO:0000256" key="1">
    <source>
        <dbReference type="ARBA" id="ARBA00004651"/>
    </source>
</evidence>
<feature type="transmembrane region" description="Helical" evidence="7">
    <location>
        <begin position="137"/>
        <end position="159"/>
    </location>
</feature>
<comment type="subcellular location">
    <subcellularLocation>
        <location evidence="1 7">Cell membrane</location>
        <topology evidence="1 7">Multi-pass membrane protein</topology>
    </subcellularLocation>
</comment>
<keyword evidence="6 7" id="KW-0472">Membrane</keyword>
<feature type="transmembrane region" description="Helical" evidence="7">
    <location>
        <begin position="100"/>
        <end position="125"/>
    </location>
</feature>
<dbReference type="PANTHER" id="PTHR43163:SF6">
    <property type="entry name" value="DIPEPTIDE TRANSPORT SYSTEM PERMEASE PROTEIN DPPB-RELATED"/>
    <property type="match status" value="1"/>
</dbReference>
<evidence type="ECO:0000256" key="2">
    <source>
        <dbReference type="ARBA" id="ARBA00022448"/>
    </source>
</evidence>
<evidence type="ECO:0000256" key="5">
    <source>
        <dbReference type="ARBA" id="ARBA00022989"/>
    </source>
</evidence>
<comment type="caution">
    <text evidence="9">The sequence shown here is derived from an EMBL/GenBank/DDBJ whole genome shotgun (WGS) entry which is preliminary data.</text>
</comment>
<reference evidence="10" key="1">
    <citation type="journal article" date="2019" name="Int. J. Syst. Evol. Microbiol.">
        <title>The Global Catalogue of Microorganisms (GCM) 10K type strain sequencing project: providing services to taxonomists for standard genome sequencing and annotation.</title>
        <authorList>
            <consortium name="The Broad Institute Genomics Platform"/>
            <consortium name="The Broad Institute Genome Sequencing Center for Infectious Disease"/>
            <person name="Wu L."/>
            <person name="Ma J."/>
        </authorList>
    </citation>
    <scope>NUCLEOTIDE SEQUENCE [LARGE SCALE GENOMIC DNA]</scope>
    <source>
        <strain evidence="10">JCM 16544</strain>
    </source>
</reference>
<dbReference type="CDD" id="cd06261">
    <property type="entry name" value="TM_PBP2"/>
    <property type="match status" value="1"/>
</dbReference>
<keyword evidence="5 7" id="KW-1133">Transmembrane helix</keyword>